<dbReference type="InterPro" id="IPR000726">
    <property type="entry name" value="Glyco_hydro_19_cat"/>
</dbReference>
<dbReference type="Gene3D" id="4.10.470.20">
    <property type="match status" value="1"/>
</dbReference>
<feature type="region of interest" description="Disordered" evidence="5">
    <location>
        <begin position="1312"/>
        <end position="1374"/>
    </location>
</feature>
<dbReference type="Gene3D" id="3.30.20.10">
    <property type="entry name" value="Endochitinase, domain 2"/>
    <property type="match status" value="1"/>
</dbReference>
<proteinExistence type="predicted"/>
<name>A0ABD3P8H2_9STRA</name>
<feature type="signal peptide" evidence="6">
    <location>
        <begin position="1"/>
        <end position="20"/>
    </location>
</feature>
<feature type="region of interest" description="Disordered" evidence="5">
    <location>
        <begin position="346"/>
        <end position="370"/>
    </location>
</feature>
<feature type="region of interest" description="Disordered" evidence="5">
    <location>
        <begin position="949"/>
        <end position="1012"/>
    </location>
</feature>
<protein>
    <recommendedName>
        <fullName evidence="7">LNR domain-containing protein</fullName>
    </recommendedName>
</protein>
<reference evidence="8 9" key="1">
    <citation type="submission" date="2024-10" db="EMBL/GenBank/DDBJ databases">
        <title>Updated reference genomes for cyclostephanoid diatoms.</title>
        <authorList>
            <person name="Roberts W.R."/>
            <person name="Alverson A.J."/>
        </authorList>
    </citation>
    <scope>NUCLEOTIDE SEQUENCE [LARGE SCALE GENOMIC DNA]</scope>
    <source>
        <strain evidence="8 9">AJA010-31</strain>
    </source>
</reference>
<organism evidence="8 9">
    <name type="scientific">Cyclotella atomus</name>
    <dbReference type="NCBI Taxonomy" id="382360"/>
    <lineage>
        <taxon>Eukaryota</taxon>
        <taxon>Sar</taxon>
        <taxon>Stramenopiles</taxon>
        <taxon>Ochrophyta</taxon>
        <taxon>Bacillariophyta</taxon>
        <taxon>Coscinodiscophyceae</taxon>
        <taxon>Thalassiosirophycidae</taxon>
        <taxon>Stephanodiscales</taxon>
        <taxon>Stephanodiscaceae</taxon>
        <taxon>Cyclotella</taxon>
    </lineage>
</organism>
<dbReference type="Pfam" id="PF00066">
    <property type="entry name" value="Notch"/>
    <property type="match status" value="1"/>
</dbReference>
<dbReference type="InterPro" id="IPR023346">
    <property type="entry name" value="Lysozyme-like_dom_sf"/>
</dbReference>
<dbReference type="EMBL" id="JALLPJ020000740">
    <property type="protein sequence ID" value="KAL3784072.1"/>
    <property type="molecule type" value="Genomic_DNA"/>
</dbReference>
<dbReference type="Pfam" id="PF00182">
    <property type="entry name" value="Glyco_hydro_19"/>
    <property type="match status" value="1"/>
</dbReference>
<evidence type="ECO:0000256" key="2">
    <source>
        <dbReference type="ARBA" id="ARBA00022821"/>
    </source>
</evidence>
<dbReference type="PANTHER" id="PTHR22595:SF79">
    <property type="entry name" value="CHITINASE 12"/>
    <property type="match status" value="1"/>
</dbReference>
<evidence type="ECO:0000256" key="6">
    <source>
        <dbReference type="SAM" id="SignalP"/>
    </source>
</evidence>
<dbReference type="SUPFAM" id="SSF53955">
    <property type="entry name" value="Lysozyme-like"/>
    <property type="match status" value="1"/>
</dbReference>
<evidence type="ECO:0000313" key="8">
    <source>
        <dbReference type="EMBL" id="KAL3784072.1"/>
    </source>
</evidence>
<feature type="chain" id="PRO_5044744899" description="LNR domain-containing protein" evidence="6">
    <location>
        <begin position="21"/>
        <end position="1374"/>
    </location>
</feature>
<feature type="domain" description="LNR" evidence="7">
    <location>
        <begin position="876"/>
        <end position="913"/>
    </location>
</feature>
<dbReference type="GO" id="GO:0006952">
    <property type="term" value="P:defense response"/>
    <property type="evidence" value="ECO:0007669"/>
    <property type="project" value="UniProtKB-KW"/>
</dbReference>
<feature type="compositionally biased region" description="Acidic residues" evidence="5">
    <location>
        <begin position="1312"/>
        <end position="1323"/>
    </location>
</feature>
<dbReference type="InterPro" id="IPR000800">
    <property type="entry name" value="Notch_dom"/>
</dbReference>
<feature type="compositionally biased region" description="Low complexity" evidence="5">
    <location>
        <begin position="361"/>
        <end position="370"/>
    </location>
</feature>
<feature type="region of interest" description="Disordered" evidence="5">
    <location>
        <begin position="106"/>
        <end position="132"/>
    </location>
</feature>
<dbReference type="PANTHER" id="PTHR22595">
    <property type="entry name" value="CHITINASE-RELATED"/>
    <property type="match status" value="1"/>
</dbReference>
<evidence type="ECO:0000256" key="3">
    <source>
        <dbReference type="ARBA" id="ARBA00023157"/>
    </source>
</evidence>
<keyword evidence="4" id="KW-0325">Glycoprotein</keyword>
<feature type="region of interest" description="Disordered" evidence="5">
    <location>
        <begin position="761"/>
        <end position="788"/>
    </location>
</feature>
<comment type="caution">
    <text evidence="8">The sequence shown here is derived from an EMBL/GenBank/DDBJ whole genome shotgun (WGS) entry which is preliminary data.</text>
</comment>
<keyword evidence="1" id="KW-0677">Repeat</keyword>
<feature type="compositionally biased region" description="Polar residues" evidence="5">
    <location>
        <begin position="763"/>
        <end position="773"/>
    </location>
</feature>
<evidence type="ECO:0000259" key="7">
    <source>
        <dbReference type="SMART" id="SM00004"/>
    </source>
</evidence>
<keyword evidence="6" id="KW-0732">Signal</keyword>
<accession>A0ABD3P8H2</accession>
<gene>
    <name evidence="8" type="ORF">ACHAWO_009753</name>
</gene>
<evidence type="ECO:0000256" key="4">
    <source>
        <dbReference type="ARBA" id="ARBA00023180"/>
    </source>
</evidence>
<dbReference type="Gene3D" id="1.10.530.10">
    <property type="match status" value="1"/>
</dbReference>
<feature type="compositionally biased region" description="Low complexity" evidence="5">
    <location>
        <begin position="985"/>
        <end position="1012"/>
    </location>
</feature>
<feature type="compositionally biased region" description="Low complexity" evidence="5">
    <location>
        <begin position="1324"/>
        <end position="1340"/>
    </location>
</feature>
<sequence length="1374" mass="146588">MKSTTATTTTIALLLPTTTAAQLRGRHLQSERPLHDVSDPLSQWSATNYLVSHPFYPSHEQATCLNARLEPPPEWMTLQGGYAENHLFESLAECCERWGFACDGGGDGRDGEQETNDSRRPIVSSSDATAASVEAPLHQKAEQYNYDNHQDLPAAQSVAVASTFLTMSCGSTLEQAQQCSVLCLSGAGCPEGQACHNSVPCPSDIVAAAMGNSGQDILDLVNFDNSNSEATGKGLRNVCGSSYEDAESTCRDGYTEDFVSCDEGAQQCPLGRDICYTGLICPLPPTTAPTTVPTDRPSTSSPTVDDVMIANSNAAVEDTSVSGESLLEEEPITRKDKANIVGISVKHPPPSSNAAPVSTPSNNNNQINSSPYTIDKSTLGSISVAATSCTGGCPSGSTCVGNQAGGQLIQDEECSPCSTGQTWWPCDVQGLCWCWLDGTDRIAPAPESGIEILTTDPHYTICDDILSQSTFDLIAPNHQEPYSYTGLCDAILSYNAHHSEKAFGMGDAYQRASELAAFLGNTLHESDEFKAGREYLMCADRKVVGEEVYCKPCDSGSFDWTTFTCPTSLISGTAEFNEYCQPSSVPPEACSCGNGKGQSGELEGYVPAKDLFFGRGAIQLSWNYNYIGASIALTGSPDTFCNNPDLVATEGKYAWGAGLFFWMEHSKEGTTCHTESLKNLDFGGTLNNINGGLECPAHGGWHEDAVKMRLNRYCRAAKALGLPNLMTLSRCAGLDEKMTDCLADGTCSDCQDYVGTNAGDHPTSYSPPISAGSSAAVAEQPNPSTPEETLFDSLCGEGLMALPGRPECCVPNTNFIGDGACDPEAPYNTAECLWDGGDCCKGTCKTDSAFGCKTKEGSPYGAYGPFGFYCLDPSQEDVMFAECNGAEKERVGDGKCNPEFNTAACNYDGGDCCEETCDEEFGFYPCGSGVQSFVCIDPRFKVEVQTNRPVHATTERPTPHPVPAATNPPTKGTRAPIKSPVSQKPTRNPTSSAPTPNPSLAPAKNANSALSDSALSDSFELSATESPCPSDFKECQNTGIFVGRDPERGCRFRPCEETEEVEAESDPTAVVQPESTCPSDFKECKNSGIFVSRNPMKNCRFNPCPEDADKDENVETAVEGQQVEHLCPSDLKECTGTGIFVSRDPSNHCHFKACPQKTETESDLDKHQFSSMMEAAIQGKKADDIESFEHIITAPDQAEEELIICSQDVRECRDGTFVGRDPSDGCRYRSCNDSIATQNSFQESENGVHSKSSIAGTIAESLGGLYHKGSSENGEVEAKSAAVTTVESEADSASSSIAHAMAGASIEVVDADVEEETDNEDEPTISIAQAISAASSTTVDSESDTTDPSDKSNQQPVRIGGSHEKTSMHQKGNR</sequence>
<evidence type="ECO:0000313" key="9">
    <source>
        <dbReference type="Proteomes" id="UP001530400"/>
    </source>
</evidence>
<keyword evidence="2" id="KW-0611">Plant defense</keyword>
<feature type="compositionally biased region" description="Basic and acidic residues" evidence="5">
    <location>
        <begin position="106"/>
        <end position="120"/>
    </location>
</feature>
<keyword evidence="9" id="KW-1185">Reference proteome</keyword>
<keyword evidence="3" id="KW-1015">Disulfide bond</keyword>
<feature type="domain" description="LNR" evidence="7">
    <location>
        <begin position="802"/>
        <end position="840"/>
    </location>
</feature>
<dbReference type="Proteomes" id="UP001530400">
    <property type="component" value="Unassembled WGS sequence"/>
</dbReference>
<evidence type="ECO:0000256" key="1">
    <source>
        <dbReference type="ARBA" id="ARBA00022737"/>
    </source>
</evidence>
<evidence type="ECO:0000256" key="5">
    <source>
        <dbReference type="SAM" id="MobiDB-lite"/>
    </source>
</evidence>
<dbReference type="SMART" id="SM00004">
    <property type="entry name" value="NL"/>
    <property type="match status" value="2"/>
</dbReference>
<dbReference type="CDD" id="cd00325">
    <property type="entry name" value="chitinase_GH19"/>
    <property type="match status" value="1"/>
</dbReference>